<dbReference type="Pfam" id="PF18937">
    <property type="entry name" value="DUF5685"/>
    <property type="match status" value="1"/>
</dbReference>
<name>A0ABS2FC43_9CLOT</name>
<proteinExistence type="predicted"/>
<evidence type="ECO:0000313" key="1">
    <source>
        <dbReference type="EMBL" id="MBM6817984.1"/>
    </source>
</evidence>
<keyword evidence="2" id="KW-1185">Reference proteome</keyword>
<sequence>MFGYVTPLKSELKFKEFEYFRSYYCGLCNEIKREYGNIPRFCLNYDLTFIGFLLDGLYSDPLIFDSIKCLRHPRKNIIITKKTNALNYCANLSILLFDYKLKDNIEDDKSVKSKLFKFLLSSSSKKSLLELENLSDKISNNIDSLSNLEKSKKLSSLDEITHPFSDIMGMILSEFPYKFEEDSDILRENLYNLGYFIGKWIYLIDALDDLKDDINTNNFNPYNVLFNSNSLNFDELISSCINEIDFYISNCLVNCSDFLKIIPFKKHYSIIDNVINLGMINKYYEILNKIPAIENKKINTSS</sequence>
<organism evidence="1 2">
    <name type="scientific">Clostridium saudiense</name>
    <dbReference type="NCBI Taxonomy" id="1414720"/>
    <lineage>
        <taxon>Bacteria</taxon>
        <taxon>Bacillati</taxon>
        <taxon>Bacillota</taxon>
        <taxon>Clostridia</taxon>
        <taxon>Eubacteriales</taxon>
        <taxon>Clostridiaceae</taxon>
        <taxon>Clostridium</taxon>
    </lineage>
</organism>
<dbReference type="Proteomes" id="UP000767334">
    <property type="component" value="Unassembled WGS sequence"/>
</dbReference>
<protein>
    <submittedName>
        <fullName evidence="1">Uncharacterized protein</fullName>
    </submittedName>
</protein>
<accession>A0ABS2FC43</accession>
<dbReference type="EMBL" id="JACJLL010000004">
    <property type="protein sequence ID" value="MBM6817984.1"/>
    <property type="molecule type" value="Genomic_DNA"/>
</dbReference>
<gene>
    <name evidence="1" type="ORF">H6A19_01285</name>
</gene>
<dbReference type="RefSeq" id="WP_204571740.1">
    <property type="nucleotide sequence ID" value="NZ_JACJLL010000004.1"/>
</dbReference>
<comment type="caution">
    <text evidence="1">The sequence shown here is derived from an EMBL/GenBank/DDBJ whole genome shotgun (WGS) entry which is preliminary data.</text>
</comment>
<dbReference type="InterPro" id="IPR043740">
    <property type="entry name" value="DUF5685"/>
</dbReference>
<reference evidence="1 2" key="1">
    <citation type="journal article" date="2021" name="Sci. Rep.">
        <title>The distribution of antibiotic resistance genes in chicken gut microbiota commensals.</title>
        <authorList>
            <person name="Juricova H."/>
            <person name="Matiasovicova J."/>
            <person name="Kubasova T."/>
            <person name="Cejkova D."/>
            <person name="Rychlik I."/>
        </authorList>
    </citation>
    <scope>NUCLEOTIDE SEQUENCE [LARGE SCALE GENOMIC DNA]</scope>
    <source>
        <strain evidence="1 2">An435</strain>
    </source>
</reference>
<evidence type="ECO:0000313" key="2">
    <source>
        <dbReference type="Proteomes" id="UP000767334"/>
    </source>
</evidence>